<protein>
    <submittedName>
        <fullName evidence="4">Anti-sigma factor</fullName>
    </submittedName>
</protein>
<keyword evidence="2" id="KW-1133">Transmembrane helix</keyword>
<dbReference type="AlphaFoldDB" id="A0A5B8UKP7"/>
<proteinExistence type="predicted"/>
<organism evidence="4 5">
    <name type="scientific">Flavisolibacter ginsenosidimutans</name>
    <dbReference type="NCBI Taxonomy" id="661481"/>
    <lineage>
        <taxon>Bacteria</taxon>
        <taxon>Pseudomonadati</taxon>
        <taxon>Bacteroidota</taxon>
        <taxon>Chitinophagia</taxon>
        <taxon>Chitinophagales</taxon>
        <taxon>Chitinophagaceae</taxon>
        <taxon>Flavisolibacter</taxon>
    </lineage>
</organism>
<dbReference type="Pfam" id="PF10099">
    <property type="entry name" value="RskA_C"/>
    <property type="match status" value="1"/>
</dbReference>
<keyword evidence="5" id="KW-1185">Reference proteome</keyword>
<feature type="transmembrane region" description="Helical" evidence="2">
    <location>
        <begin position="95"/>
        <end position="115"/>
    </location>
</feature>
<dbReference type="PANTHER" id="PTHR37461">
    <property type="entry name" value="ANTI-SIGMA-K FACTOR RSKA"/>
    <property type="match status" value="1"/>
</dbReference>
<dbReference type="EMBL" id="CP042433">
    <property type="protein sequence ID" value="QEC57006.1"/>
    <property type="molecule type" value="Genomic_DNA"/>
</dbReference>
<dbReference type="OrthoDB" id="1420916at2"/>
<dbReference type="RefSeq" id="WP_146788845.1">
    <property type="nucleotide sequence ID" value="NZ_BAABIO010000003.1"/>
</dbReference>
<dbReference type="Proteomes" id="UP000321204">
    <property type="component" value="Chromosome"/>
</dbReference>
<evidence type="ECO:0000256" key="2">
    <source>
        <dbReference type="SAM" id="Phobius"/>
    </source>
</evidence>
<keyword evidence="2" id="KW-0812">Transmembrane</keyword>
<keyword evidence="2" id="KW-0472">Membrane</keyword>
<dbReference type="GO" id="GO:0005886">
    <property type="term" value="C:plasma membrane"/>
    <property type="evidence" value="ECO:0007669"/>
    <property type="project" value="InterPro"/>
</dbReference>
<evidence type="ECO:0000259" key="3">
    <source>
        <dbReference type="Pfam" id="PF10099"/>
    </source>
</evidence>
<reference evidence="4 5" key="1">
    <citation type="journal article" date="2015" name="Int. J. Syst. Evol. Microbiol.">
        <title>Flavisolibacter ginsenosidimutans sp. nov., with ginsenoside-converting activity isolated from soil used for cultivating ginseng.</title>
        <authorList>
            <person name="Zhao Y."/>
            <person name="Liu Q."/>
            <person name="Kang M.S."/>
            <person name="Jin F."/>
            <person name="Yu H."/>
            <person name="Im W.T."/>
        </authorList>
    </citation>
    <scope>NUCLEOTIDE SEQUENCE [LARGE SCALE GENOMIC DNA]</scope>
    <source>
        <strain evidence="4 5">Gsoil 636</strain>
    </source>
</reference>
<evidence type="ECO:0000313" key="5">
    <source>
        <dbReference type="Proteomes" id="UP000321204"/>
    </source>
</evidence>
<evidence type="ECO:0000256" key="1">
    <source>
        <dbReference type="SAM" id="Coils"/>
    </source>
</evidence>
<accession>A0A5B8UKP7</accession>
<evidence type="ECO:0000313" key="4">
    <source>
        <dbReference type="EMBL" id="QEC57006.1"/>
    </source>
</evidence>
<sequence length="260" mass="28599">MNVKEYINSGIVESYVLGLATDAERQEFEQLCATYPEIAGARDAFERSLETQAMQDAVAPPAYLKEKIAQVIAPSVAGNGLENESSQAPVRRMNVWKLLAAACFVGLLGVGYWAYTTNEKNKELETSRAATEKQLQQSTAQLESLQQQADMMTKPGVKMVSLKGTAMAPQAQTTIFWDTTGTKDVYLMVNNLPQPASDKQYQLWALLNGKPIDLGMLEVKEKRLLVKMKNVQNAQAFAITLEEKGGSPTPKGQMYVLGNL</sequence>
<dbReference type="InterPro" id="IPR051474">
    <property type="entry name" value="Anti-sigma-K/W_factor"/>
</dbReference>
<dbReference type="InterPro" id="IPR018764">
    <property type="entry name" value="RskA_C"/>
</dbReference>
<dbReference type="GO" id="GO:0016989">
    <property type="term" value="F:sigma factor antagonist activity"/>
    <property type="evidence" value="ECO:0007669"/>
    <property type="project" value="TreeGrafter"/>
</dbReference>
<name>A0A5B8UKP7_9BACT</name>
<gene>
    <name evidence="4" type="ORF">FSB75_14215</name>
</gene>
<dbReference type="GO" id="GO:0006417">
    <property type="term" value="P:regulation of translation"/>
    <property type="evidence" value="ECO:0007669"/>
    <property type="project" value="TreeGrafter"/>
</dbReference>
<dbReference type="PANTHER" id="PTHR37461:SF1">
    <property type="entry name" value="ANTI-SIGMA-K FACTOR RSKA"/>
    <property type="match status" value="1"/>
</dbReference>
<feature type="coiled-coil region" evidence="1">
    <location>
        <begin position="121"/>
        <end position="148"/>
    </location>
</feature>
<dbReference type="KEGG" id="fgg:FSB75_14215"/>
<keyword evidence="1" id="KW-0175">Coiled coil</keyword>
<feature type="domain" description="Anti-sigma K factor RskA C-terminal" evidence="3">
    <location>
        <begin position="99"/>
        <end position="254"/>
    </location>
</feature>